<dbReference type="InterPro" id="IPR032710">
    <property type="entry name" value="NTF2-like_dom_sf"/>
</dbReference>
<keyword evidence="3" id="KW-1185">Reference proteome</keyword>
<dbReference type="InterPro" id="IPR039437">
    <property type="entry name" value="FrzH/put_lumazine-bd"/>
</dbReference>
<protein>
    <submittedName>
        <fullName evidence="2">Nuclear transport factor 2 family protein</fullName>
    </submittedName>
</protein>
<accession>A0ABV7CI79</accession>
<gene>
    <name evidence="2" type="ORF">ACFOEE_07065</name>
</gene>
<evidence type="ECO:0000256" key="1">
    <source>
        <dbReference type="SAM" id="SignalP"/>
    </source>
</evidence>
<dbReference type="RefSeq" id="WP_377122536.1">
    <property type="nucleotide sequence ID" value="NZ_JBHRSD010000011.1"/>
</dbReference>
<feature type="chain" id="PRO_5046319798" evidence="1">
    <location>
        <begin position="21"/>
        <end position="156"/>
    </location>
</feature>
<reference evidence="3" key="1">
    <citation type="journal article" date="2019" name="Int. J. Syst. Evol. Microbiol.">
        <title>The Global Catalogue of Microorganisms (GCM) 10K type strain sequencing project: providing services to taxonomists for standard genome sequencing and annotation.</title>
        <authorList>
            <consortium name="The Broad Institute Genomics Platform"/>
            <consortium name="The Broad Institute Genome Sequencing Center for Infectious Disease"/>
            <person name="Wu L."/>
            <person name="Ma J."/>
        </authorList>
    </citation>
    <scope>NUCLEOTIDE SEQUENCE [LARGE SCALE GENOMIC DNA]</scope>
    <source>
        <strain evidence="3">KCTC 42730</strain>
    </source>
</reference>
<dbReference type="Proteomes" id="UP001595453">
    <property type="component" value="Unassembled WGS sequence"/>
</dbReference>
<name>A0ABV7CI79_9GAMM</name>
<dbReference type="EMBL" id="JBHRSD010000011">
    <property type="protein sequence ID" value="MFC3032272.1"/>
    <property type="molecule type" value="Genomic_DNA"/>
</dbReference>
<feature type="signal peptide" evidence="1">
    <location>
        <begin position="1"/>
        <end position="20"/>
    </location>
</feature>
<dbReference type="Gene3D" id="3.10.450.50">
    <property type="match status" value="1"/>
</dbReference>
<proteinExistence type="predicted"/>
<sequence length="156" mass="18109">MTYWQKLFLSTLLIGSFAQASENDDQTLITRAALDYIESQHQVDVAMMDRALHPKLVKRTFWHDKEGQEFVMETSKEVMLRVAASYNKNGDRFPTEPTKKVEILALDGRIAMVKLTADEWLDYMQLFKNDAGQWQIVNVVWQYHDLSRHQSGAAKK</sequence>
<keyword evidence="1" id="KW-0732">Signal</keyword>
<comment type="caution">
    <text evidence="2">The sequence shown here is derived from an EMBL/GenBank/DDBJ whole genome shotgun (WGS) entry which is preliminary data.</text>
</comment>
<evidence type="ECO:0000313" key="3">
    <source>
        <dbReference type="Proteomes" id="UP001595453"/>
    </source>
</evidence>
<dbReference type="SUPFAM" id="SSF54427">
    <property type="entry name" value="NTF2-like"/>
    <property type="match status" value="1"/>
</dbReference>
<dbReference type="Pfam" id="PF12893">
    <property type="entry name" value="Lumazine_bd_2"/>
    <property type="match status" value="1"/>
</dbReference>
<organism evidence="2 3">
    <name type="scientific">Pseudoalteromonas fenneropenaei</name>
    <dbReference type="NCBI Taxonomy" id="1737459"/>
    <lineage>
        <taxon>Bacteria</taxon>
        <taxon>Pseudomonadati</taxon>
        <taxon>Pseudomonadota</taxon>
        <taxon>Gammaproteobacteria</taxon>
        <taxon>Alteromonadales</taxon>
        <taxon>Pseudoalteromonadaceae</taxon>
        <taxon>Pseudoalteromonas</taxon>
    </lineage>
</organism>
<evidence type="ECO:0000313" key="2">
    <source>
        <dbReference type="EMBL" id="MFC3032272.1"/>
    </source>
</evidence>